<evidence type="ECO:0000256" key="5">
    <source>
        <dbReference type="SAM" id="Phobius"/>
    </source>
</evidence>
<dbReference type="GO" id="GO:0005829">
    <property type="term" value="C:cytosol"/>
    <property type="evidence" value="ECO:0007669"/>
    <property type="project" value="GOC"/>
</dbReference>
<protein>
    <submittedName>
        <fullName evidence="7">Oligoxyloglucan reducing end-specific cellobiohydrolase</fullName>
    </submittedName>
</protein>
<keyword evidence="8" id="KW-1185">Reference proteome</keyword>
<dbReference type="InterPro" id="IPR050310">
    <property type="entry name" value="VPS10-sortilin"/>
</dbReference>
<dbReference type="InterPro" id="IPR031777">
    <property type="entry name" value="Sortilin_C"/>
</dbReference>
<keyword evidence="5" id="KW-1133">Transmembrane helix</keyword>
<reference evidence="8" key="1">
    <citation type="submission" date="2016-05" db="EMBL/GenBank/DDBJ databases">
        <title>Comparative genomics of biotechnologically important yeasts.</title>
        <authorList>
            <consortium name="DOE Joint Genome Institute"/>
            <person name="Riley R."/>
            <person name="Haridas S."/>
            <person name="Wolfe K.H."/>
            <person name="Lopes M.R."/>
            <person name="Hittinger C.T."/>
            <person name="Goker M."/>
            <person name="Salamov A."/>
            <person name="Wisecaver J."/>
            <person name="Long T.M."/>
            <person name="Aerts A.L."/>
            <person name="Barry K."/>
            <person name="Choi C."/>
            <person name="Clum A."/>
            <person name="Coughlan A.Y."/>
            <person name="Deshpande S."/>
            <person name="Douglass A.P."/>
            <person name="Hanson S.J."/>
            <person name="Klenk H.-P."/>
            <person name="Labutti K."/>
            <person name="Lapidus A."/>
            <person name="Lindquist E."/>
            <person name="Lipzen A."/>
            <person name="Meier-Kolthoff J.P."/>
            <person name="Ohm R.A."/>
            <person name="Otillar R.P."/>
            <person name="Pangilinan J."/>
            <person name="Peng Y."/>
            <person name="Rokas A."/>
            <person name="Rosa C.A."/>
            <person name="Scheuner C."/>
            <person name="Sibirny A.A."/>
            <person name="Slot J.C."/>
            <person name="Stielow J.B."/>
            <person name="Sun H."/>
            <person name="Kurtzman C.P."/>
            <person name="Blackwell M."/>
            <person name="Grigoriev I.V."/>
            <person name="Jeffries T.W."/>
        </authorList>
    </citation>
    <scope>NUCLEOTIDE SEQUENCE [LARGE SCALE GENOMIC DNA]</scope>
    <source>
        <strain evidence="8">NRRL Y-17324</strain>
    </source>
</reference>
<dbReference type="PANTHER" id="PTHR12106:SF27">
    <property type="entry name" value="SORTILIN-RELATED RECEPTOR"/>
    <property type="match status" value="1"/>
</dbReference>
<keyword evidence="3" id="KW-0325">Glycoprotein</keyword>
<evidence type="ECO:0000313" key="7">
    <source>
        <dbReference type="EMBL" id="ODV81827.1"/>
    </source>
</evidence>
<evidence type="ECO:0000256" key="2">
    <source>
        <dbReference type="ARBA" id="ARBA00022737"/>
    </source>
</evidence>
<dbReference type="GO" id="GO:0005794">
    <property type="term" value="C:Golgi apparatus"/>
    <property type="evidence" value="ECO:0007669"/>
    <property type="project" value="TreeGrafter"/>
</dbReference>
<keyword evidence="7" id="KW-0378">Hydrolase</keyword>
<dbReference type="InterPro" id="IPR006581">
    <property type="entry name" value="VPS10"/>
</dbReference>
<dbReference type="Proteomes" id="UP000094285">
    <property type="component" value="Unassembled WGS sequence"/>
</dbReference>
<dbReference type="PANTHER" id="PTHR12106">
    <property type="entry name" value="SORTILIN RELATED"/>
    <property type="match status" value="1"/>
</dbReference>
<keyword evidence="2" id="KW-0677">Repeat</keyword>
<dbReference type="InterPro" id="IPR031778">
    <property type="entry name" value="Sortilin_N"/>
</dbReference>
<keyword evidence="5" id="KW-0472">Membrane</keyword>
<dbReference type="GO" id="GO:0016787">
    <property type="term" value="F:hydrolase activity"/>
    <property type="evidence" value="ECO:0007669"/>
    <property type="project" value="UniProtKB-KW"/>
</dbReference>
<evidence type="ECO:0000313" key="8">
    <source>
        <dbReference type="Proteomes" id="UP000094285"/>
    </source>
</evidence>
<dbReference type="Pfam" id="PF15901">
    <property type="entry name" value="Sortilin_C"/>
    <property type="match status" value="1"/>
</dbReference>
<dbReference type="AlphaFoldDB" id="A0A1E4SQV9"/>
<feature type="region of interest" description="Disordered" evidence="4">
    <location>
        <begin position="475"/>
        <end position="495"/>
    </location>
</feature>
<feature type="transmembrane region" description="Helical" evidence="5">
    <location>
        <begin position="362"/>
        <end position="382"/>
    </location>
</feature>
<proteinExistence type="predicted"/>
<dbReference type="STRING" id="984487.A0A1E4SQV9"/>
<evidence type="ECO:0000256" key="1">
    <source>
        <dbReference type="ARBA" id="ARBA00022692"/>
    </source>
</evidence>
<name>A0A1E4SQV9_9ASCO</name>
<dbReference type="EMBL" id="KV453909">
    <property type="protein sequence ID" value="ODV81827.1"/>
    <property type="molecule type" value="Genomic_DNA"/>
</dbReference>
<dbReference type="SUPFAM" id="SSF110296">
    <property type="entry name" value="Oligoxyloglucan reducing end-specific cellobiohydrolase"/>
    <property type="match status" value="1"/>
</dbReference>
<evidence type="ECO:0000256" key="3">
    <source>
        <dbReference type="ARBA" id="ARBA00023180"/>
    </source>
</evidence>
<dbReference type="GeneID" id="30982912"/>
<accession>A0A1E4SQV9</accession>
<dbReference type="OrthoDB" id="443634at2759"/>
<organism evidence="7 8">
    <name type="scientific">Suhomyces tanzawaensis NRRL Y-17324</name>
    <dbReference type="NCBI Taxonomy" id="984487"/>
    <lineage>
        <taxon>Eukaryota</taxon>
        <taxon>Fungi</taxon>
        <taxon>Dikarya</taxon>
        <taxon>Ascomycota</taxon>
        <taxon>Saccharomycotina</taxon>
        <taxon>Pichiomycetes</taxon>
        <taxon>Debaryomycetaceae</taxon>
        <taxon>Suhomyces</taxon>
    </lineage>
</organism>
<dbReference type="GO" id="GO:0016020">
    <property type="term" value="C:membrane"/>
    <property type="evidence" value="ECO:0007669"/>
    <property type="project" value="InterPro"/>
</dbReference>
<evidence type="ECO:0000259" key="6">
    <source>
        <dbReference type="SMART" id="SM00602"/>
    </source>
</evidence>
<dbReference type="GO" id="GO:0006896">
    <property type="term" value="P:Golgi to vacuole transport"/>
    <property type="evidence" value="ECO:0007669"/>
    <property type="project" value="TreeGrafter"/>
</dbReference>
<feature type="compositionally biased region" description="Acidic residues" evidence="4">
    <location>
        <begin position="485"/>
        <end position="495"/>
    </location>
</feature>
<dbReference type="GO" id="GO:0006623">
    <property type="term" value="P:protein targeting to vacuole"/>
    <property type="evidence" value="ECO:0007669"/>
    <property type="project" value="TreeGrafter"/>
</dbReference>
<feature type="domain" description="VPS10" evidence="6">
    <location>
        <begin position="5"/>
        <end position="411"/>
    </location>
</feature>
<dbReference type="Pfam" id="PF15902">
    <property type="entry name" value="Sortilin-Vps10"/>
    <property type="match status" value="1"/>
</dbReference>
<dbReference type="GO" id="GO:0006895">
    <property type="term" value="P:Golgi to endosome transport"/>
    <property type="evidence" value="ECO:0007669"/>
    <property type="project" value="TreeGrafter"/>
</dbReference>
<evidence type="ECO:0000256" key="4">
    <source>
        <dbReference type="SAM" id="MobiDB-lite"/>
    </source>
</evidence>
<gene>
    <name evidence="7" type="ORF">CANTADRAFT_3891</name>
</gene>
<keyword evidence="1 5" id="KW-0812">Transmembrane</keyword>
<dbReference type="SMART" id="SM00602">
    <property type="entry name" value="VPS10"/>
    <property type="match status" value="1"/>
</dbReference>
<sequence>MRHVITSKFLIVVTVNPESHSIKAMISFDGLNFADAGLPPDIKVGKFPDVLTVLDSKLDAIFIHVSYIDLPTNPLLKSGLNGTNFVTSLENVANYGGQGFFHRMEGLDGVIICQAGDGKTRITHNDGGEWNFLNPPTVDSDGEKYECSSQGLSKCSLNLAIQLELRSSDSVSSLPDTYISMGTVGEDFRSTHDTFISKNGGSTWEEVMKGETKWAYGDSGTIIVMVSAPGATHTISYSLDQGRTWNYYQFCNDKDLEGFRYGVRVRDLKTSGKSKKFFIHAEMRPLLGPIVTYVFSIDFSDIYKRQCELDLDNSDSSDFEYWAPANPHLQENCILGRETRYLSRKSVDCYIGSAPLAEFSKVIRNSIVVPLLIFIFVTWFVYDRGVRRKGGFTRLSEIRIGEEDVQPIENDRIDKITSKIVKYGIAIIVDSSAATSAIRSINGSSFRKLISAIFTRSPSGRNFVAVPDLNQEEDRLFANSHSTQEADDDYDDEQE</sequence>
<dbReference type="RefSeq" id="XP_020066949.1">
    <property type="nucleotide sequence ID" value="XM_020208776.1"/>
</dbReference>